<name>A0A1Z1FG52_9SPHN</name>
<keyword evidence="2" id="KW-0378">Hydrolase</keyword>
<dbReference type="GO" id="GO:0016787">
    <property type="term" value="F:hydrolase activity"/>
    <property type="evidence" value="ECO:0007669"/>
    <property type="project" value="UniProtKB-KW"/>
</dbReference>
<evidence type="ECO:0000313" key="3">
    <source>
        <dbReference type="Proteomes" id="UP000195807"/>
    </source>
</evidence>
<dbReference type="OrthoDB" id="457594at2"/>
<geneLocation type="plasmid" evidence="2 4">
    <name>plas1</name>
</geneLocation>
<evidence type="ECO:0000313" key="2">
    <source>
        <dbReference type="EMBL" id="QNE07092.1"/>
    </source>
</evidence>
<dbReference type="Gene3D" id="2.60.40.10">
    <property type="entry name" value="Immunoglobulins"/>
    <property type="match status" value="1"/>
</dbReference>
<reference evidence="1 3" key="1">
    <citation type="submission" date="2017-01" db="EMBL/GenBank/DDBJ databases">
        <title>Complete genome sequence of esterase-producing bacterium Croceicoccus marinus E4A9.</title>
        <authorList>
            <person name="Wu Y.-H."/>
            <person name="Cheng H."/>
            <person name="Xu L."/>
            <person name="Huo Y.-Y."/>
            <person name="Wang C.-S."/>
            <person name="Xu X.-W."/>
        </authorList>
    </citation>
    <scope>NUCLEOTIDE SEQUENCE [LARGE SCALE GENOMIC DNA]</scope>
    <source>
        <strain evidence="1 3">E4A9</strain>
        <plasmid evidence="1">pCME4A9I</plasmid>
        <plasmid evidence="3">Plasmid pcme4a9i</plasmid>
    </source>
</reference>
<dbReference type="CDD" id="cd00146">
    <property type="entry name" value="PKD"/>
    <property type="match status" value="1"/>
</dbReference>
<dbReference type="Proteomes" id="UP000515297">
    <property type="component" value="Plasmid plas1"/>
</dbReference>
<evidence type="ECO:0000313" key="1">
    <source>
        <dbReference type="EMBL" id="ARU17703.1"/>
    </source>
</evidence>
<keyword evidence="3" id="KW-1185">Reference proteome</keyword>
<geneLocation type="plasmid" evidence="1">
    <name>pCME4A9I</name>
</geneLocation>
<dbReference type="STRING" id="450378.GCA_001661675_03041"/>
<keyword evidence="1" id="KW-0614">Plasmid</keyword>
<dbReference type="EMBL" id="CP060053">
    <property type="protein sequence ID" value="QNE07092.1"/>
    <property type="molecule type" value="Genomic_DNA"/>
</dbReference>
<proteinExistence type="predicted"/>
<dbReference type="InterPro" id="IPR013783">
    <property type="entry name" value="Ig-like_fold"/>
</dbReference>
<accession>A0A1Z1FG52</accession>
<dbReference type="RefSeq" id="WP_066849737.1">
    <property type="nucleotide sequence ID" value="NZ_CP019603.1"/>
</dbReference>
<dbReference type="EMBL" id="CP019603">
    <property type="protein sequence ID" value="ARU17703.1"/>
    <property type="molecule type" value="Genomic_DNA"/>
</dbReference>
<sequence>MNRNSILQIGPDLVEVSTYIPQDSYFGRPYIDRDEIRDAPGVHRNIHGGFENTDTRFNFYFPAIEVYGGRMFQPMEGGHAGHENIFGEGPVAEISGGMAMAFRMGGYMVESNCGHIGDDIDERAGPDPTLYGYRAAIESARLSRHLAKQIYGAEPANGYVYGGSGGGRRSPACIEYGSGVYTGALPYHGGGNIADHGTRSRVRSEQPVHFGLMFNVRRLLGNRLPGVIDAMQPGGSGNPFEGLTVHQREELANLYRLGFPRGAEFMMSQPFGQIWLWTSIADMLLEEDEDYFSGFWSKPGYIGHDEPQWVKPDLIDTEVSVKRVLTARDLKENPEFADAAIQAAAYPAIFIATLNHTLDLPMTLEVDLPAGGYRQGAGVYMQSGAARGRRLYAMAEASDMLFCDGRGEANLERLTGVVPGDRVRIDNRAFLAYCYYYKYHLSEEPICDFLRVDGQPIFPQHDVPLASPLMGVPYSGQFDGKVMWIHATHDTSLWPPQGLSYHRAVEHAQGKAGLRDNFRIRWTENAEHTPPNMVPPQPNRSGANWLVNSQGIIEQSLADLIDWVENGVEPAGTSFAFVDGKIVLPPDAAERGGIQPVVHIASPAGGELKTKVGENVELMASAEAPSGGKIIAVEWDFDGKGVYPLSNDIAAGQSHVEARGQHVFDAPGIYFPSVRVTAHRDGDLGAKQRRLENVASVRVVVS</sequence>
<dbReference type="AlphaFoldDB" id="A0A1Z1FG52"/>
<geneLocation type="plasmid" evidence="3">
    <name>pcme4a9i</name>
</geneLocation>
<reference evidence="2 4" key="2">
    <citation type="submission" date="2020-08" db="EMBL/GenBank/DDBJ databases">
        <authorList>
            <person name="Liu G."/>
            <person name="Sun C."/>
        </authorList>
    </citation>
    <scope>NUCLEOTIDE SEQUENCE [LARGE SCALE GENOMIC DNA]</scope>
    <source>
        <strain evidence="2 4">OT19</strain>
        <plasmid evidence="2 4">plas1</plasmid>
    </source>
</reference>
<organism evidence="1 3">
    <name type="scientific">Croceicoccus marinus</name>
    <dbReference type="NCBI Taxonomy" id="450378"/>
    <lineage>
        <taxon>Bacteria</taxon>
        <taxon>Pseudomonadati</taxon>
        <taxon>Pseudomonadota</taxon>
        <taxon>Alphaproteobacteria</taxon>
        <taxon>Sphingomonadales</taxon>
        <taxon>Erythrobacteraceae</taxon>
        <taxon>Croceicoccus</taxon>
    </lineage>
</organism>
<gene>
    <name evidence="1" type="ORF">A9D14_15130</name>
    <name evidence="2" type="ORF">H4O24_18915</name>
</gene>
<protein>
    <submittedName>
        <fullName evidence="2">Tannase/feruloyl esterase family alpha/beta hydrolase</fullName>
    </submittedName>
</protein>
<dbReference type="Proteomes" id="UP000195807">
    <property type="component" value="Plasmid pCME4A9I"/>
</dbReference>
<dbReference type="KEGG" id="cman:A9D14_15130"/>
<evidence type="ECO:0000313" key="4">
    <source>
        <dbReference type="Proteomes" id="UP000515297"/>
    </source>
</evidence>